<name>A0ABU6YXL2_9FABA</name>
<evidence type="ECO:0000313" key="2">
    <source>
        <dbReference type="EMBL" id="MED6215110.1"/>
    </source>
</evidence>
<sequence length="119" mass="13210">EPDFEEVQAPTLEELREYEHPSAPQPPIHEGPILMMPTPRLTQPIQPSFRPKHRIFRTPTPLQNVSIPAAPPQPQPSQHNAGTTSNGLSLETIAAAARTTSSRIIKQLTKPTFNPPRKN</sequence>
<protein>
    <submittedName>
        <fullName evidence="2">Uncharacterized protein</fullName>
    </submittedName>
</protein>
<comment type="caution">
    <text evidence="2">The sequence shown here is derived from an EMBL/GenBank/DDBJ whole genome shotgun (WGS) entry which is preliminary data.</text>
</comment>
<accession>A0ABU6YXL2</accession>
<dbReference type="EMBL" id="JASCZI010247732">
    <property type="protein sequence ID" value="MED6215110.1"/>
    <property type="molecule type" value="Genomic_DNA"/>
</dbReference>
<evidence type="ECO:0000313" key="3">
    <source>
        <dbReference type="Proteomes" id="UP001341840"/>
    </source>
</evidence>
<reference evidence="2 3" key="1">
    <citation type="journal article" date="2023" name="Plants (Basel)">
        <title>Bridging the Gap: Combining Genomics and Transcriptomics Approaches to Understand Stylosanthes scabra, an Orphan Legume from the Brazilian Caatinga.</title>
        <authorList>
            <person name="Ferreira-Neto J.R.C."/>
            <person name="da Silva M.D."/>
            <person name="Binneck E."/>
            <person name="de Melo N.F."/>
            <person name="da Silva R.H."/>
            <person name="de Melo A.L.T.M."/>
            <person name="Pandolfi V."/>
            <person name="Bustamante F.O."/>
            <person name="Brasileiro-Vidal A.C."/>
            <person name="Benko-Iseppon A.M."/>
        </authorList>
    </citation>
    <scope>NUCLEOTIDE SEQUENCE [LARGE SCALE GENOMIC DNA]</scope>
    <source>
        <tissue evidence="2">Leaves</tissue>
    </source>
</reference>
<feature type="non-terminal residue" evidence="2">
    <location>
        <position position="1"/>
    </location>
</feature>
<keyword evidence="3" id="KW-1185">Reference proteome</keyword>
<dbReference type="Proteomes" id="UP001341840">
    <property type="component" value="Unassembled WGS sequence"/>
</dbReference>
<feature type="region of interest" description="Disordered" evidence="1">
    <location>
        <begin position="1"/>
        <end position="46"/>
    </location>
</feature>
<proteinExistence type="predicted"/>
<gene>
    <name evidence="2" type="ORF">PIB30_110158</name>
</gene>
<feature type="region of interest" description="Disordered" evidence="1">
    <location>
        <begin position="61"/>
        <end position="85"/>
    </location>
</feature>
<evidence type="ECO:0000256" key="1">
    <source>
        <dbReference type="SAM" id="MobiDB-lite"/>
    </source>
</evidence>
<organism evidence="2 3">
    <name type="scientific">Stylosanthes scabra</name>
    <dbReference type="NCBI Taxonomy" id="79078"/>
    <lineage>
        <taxon>Eukaryota</taxon>
        <taxon>Viridiplantae</taxon>
        <taxon>Streptophyta</taxon>
        <taxon>Embryophyta</taxon>
        <taxon>Tracheophyta</taxon>
        <taxon>Spermatophyta</taxon>
        <taxon>Magnoliopsida</taxon>
        <taxon>eudicotyledons</taxon>
        <taxon>Gunneridae</taxon>
        <taxon>Pentapetalae</taxon>
        <taxon>rosids</taxon>
        <taxon>fabids</taxon>
        <taxon>Fabales</taxon>
        <taxon>Fabaceae</taxon>
        <taxon>Papilionoideae</taxon>
        <taxon>50 kb inversion clade</taxon>
        <taxon>dalbergioids sensu lato</taxon>
        <taxon>Dalbergieae</taxon>
        <taxon>Pterocarpus clade</taxon>
        <taxon>Stylosanthes</taxon>
    </lineage>
</organism>